<dbReference type="EMBL" id="JABFAF010000002">
    <property type="protein sequence ID" value="MBA0849961.1"/>
    <property type="molecule type" value="Genomic_DNA"/>
</dbReference>
<dbReference type="Proteomes" id="UP000593576">
    <property type="component" value="Unassembled WGS sequence"/>
</dbReference>
<feature type="compositionally biased region" description="Basic and acidic residues" evidence="1">
    <location>
        <begin position="1"/>
        <end position="25"/>
    </location>
</feature>
<evidence type="ECO:0000313" key="2">
    <source>
        <dbReference type="EMBL" id="MBA0849961.1"/>
    </source>
</evidence>
<organism evidence="2 3">
    <name type="scientific">Gossypium schwendimanii</name>
    <name type="common">Cotton</name>
    <dbReference type="NCBI Taxonomy" id="34291"/>
    <lineage>
        <taxon>Eukaryota</taxon>
        <taxon>Viridiplantae</taxon>
        <taxon>Streptophyta</taxon>
        <taxon>Embryophyta</taxon>
        <taxon>Tracheophyta</taxon>
        <taxon>Spermatophyta</taxon>
        <taxon>Magnoliopsida</taxon>
        <taxon>eudicotyledons</taxon>
        <taxon>Gunneridae</taxon>
        <taxon>Pentapetalae</taxon>
        <taxon>rosids</taxon>
        <taxon>malvids</taxon>
        <taxon>Malvales</taxon>
        <taxon>Malvaceae</taxon>
        <taxon>Malvoideae</taxon>
        <taxon>Gossypium</taxon>
    </lineage>
</organism>
<dbReference type="AlphaFoldDB" id="A0A7J9KU72"/>
<reference evidence="2 3" key="1">
    <citation type="journal article" date="2019" name="Genome Biol. Evol.">
        <title>Insights into the evolution of the New World diploid cottons (Gossypium, subgenus Houzingenia) based on genome sequencing.</title>
        <authorList>
            <person name="Grover C.E."/>
            <person name="Arick M.A. 2nd"/>
            <person name="Thrash A."/>
            <person name="Conover J.L."/>
            <person name="Sanders W.S."/>
            <person name="Peterson D.G."/>
            <person name="Frelichowski J.E."/>
            <person name="Scheffler J.A."/>
            <person name="Scheffler B.E."/>
            <person name="Wendel J.F."/>
        </authorList>
    </citation>
    <scope>NUCLEOTIDE SEQUENCE [LARGE SCALE GENOMIC DNA]</scope>
    <source>
        <strain evidence="2">1</strain>
        <tissue evidence="2">Leaf</tissue>
    </source>
</reference>
<protein>
    <submittedName>
        <fullName evidence="2">Uncharacterized protein</fullName>
    </submittedName>
</protein>
<comment type="caution">
    <text evidence="2">The sequence shown here is derived from an EMBL/GenBank/DDBJ whole genome shotgun (WGS) entry which is preliminary data.</text>
</comment>
<gene>
    <name evidence="2" type="ORF">Goshw_023412</name>
</gene>
<evidence type="ECO:0000313" key="3">
    <source>
        <dbReference type="Proteomes" id="UP000593576"/>
    </source>
</evidence>
<feature type="region of interest" description="Disordered" evidence="1">
    <location>
        <begin position="1"/>
        <end position="31"/>
    </location>
</feature>
<sequence length="31" mass="3575">MYGSKHDYASQNDKELAEDSSHWKENNCLSS</sequence>
<name>A0A7J9KU72_GOSSC</name>
<evidence type="ECO:0000256" key="1">
    <source>
        <dbReference type="SAM" id="MobiDB-lite"/>
    </source>
</evidence>
<keyword evidence="3" id="KW-1185">Reference proteome</keyword>
<accession>A0A7J9KU72</accession>
<proteinExistence type="predicted"/>